<dbReference type="InterPro" id="IPR001091">
    <property type="entry name" value="RM_Methyltransferase"/>
</dbReference>
<name>A0A811TAR5_9EURY</name>
<evidence type="ECO:0000313" key="10">
    <source>
        <dbReference type="EMBL" id="CAD6492732.1"/>
    </source>
</evidence>
<evidence type="ECO:0000256" key="5">
    <source>
        <dbReference type="ARBA" id="ARBA00022747"/>
    </source>
</evidence>
<comment type="caution">
    <text evidence="10">The sequence shown here is derived from an EMBL/GenBank/DDBJ whole genome shotgun (WGS) entry which is preliminary data.</text>
</comment>
<dbReference type="PRINTS" id="PR00508">
    <property type="entry name" value="S21N4MTFRASE"/>
</dbReference>
<reference evidence="10" key="1">
    <citation type="submission" date="2020-10" db="EMBL/GenBank/DDBJ databases">
        <authorList>
            <person name="Hahn C.J."/>
            <person name="Laso-Perez R."/>
            <person name="Vulcano F."/>
            <person name="Vaziourakis K.-M."/>
            <person name="Stokke R."/>
            <person name="Steen I.H."/>
            <person name="Teske A."/>
            <person name="Boetius A."/>
            <person name="Liebeke M."/>
            <person name="Amann R."/>
            <person name="Knittel K."/>
        </authorList>
    </citation>
    <scope>NUCLEOTIDE SEQUENCE</scope>
    <source>
        <strain evidence="10">Gfbio:e3339647-f889-4370-9287-4fb5cb688e4c:AG392J18_GoMArc1</strain>
    </source>
</reference>
<organism evidence="10 11">
    <name type="scientific">Candidatus Argoarchaeum ethanivorans</name>
    <dbReference type="NCBI Taxonomy" id="2608793"/>
    <lineage>
        <taxon>Archaea</taxon>
        <taxon>Methanobacteriati</taxon>
        <taxon>Methanobacteriota</taxon>
        <taxon>Stenosarchaea group</taxon>
        <taxon>Methanomicrobia</taxon>
        <taxon>Methanosarcinales</taxon>
        <taxon>Methanosarcinales incertae sedis</taxon>
        <taxon>GOM Arc I cluster</taxon>
        <taxon>Candidatus Argoarchaeum</taxon>
    </lineage>
</organism>
<evidence type="ECO:0000256" key="1">
    <source>
        <dbReference type="ARBA" id="ARBA00010203"/>
    </source>
</evidence>
<evidence type="ECO:0000256" key="8">
    <source>
        <dbReference type="RuleBase" id="RU362026"/>
    </source>
</evidence>
<keyword evidence="5 8" id="KW-0680">Restriction system</keyword>
<keyword evidence="4 8" id="KW-0949">S-adenosyl-L-methionine</keyword>
<evidence type="ECO:0000256" key="6">
    <source>
        <dbReference type="ARBA" id="ARBA00023125"/>
    </source>
</evidence>
<dbReference type="GO" id="GO:0015667">
    <property type="term" value="F:site-specific DNA-methyltransferase (cytosine-N4-specific) activity"/>
    <property type="evidence" value="ECO:0007669"/>
    <property type="project" value="UniProtKB-EC"/>
</dbReference>
<dbReference type="SUPFAM" id="SSF53335">
    <property type="entry name" value="S-adenosyl-L-methionine-dependent methyltransferases"/>
    <property type="match status" value="2"/>
</dbReference>
<evidence type="ECO:0000259" key="9">
    <source>
        <dbReference type="Pfam" id="PF01555"/>
    </source>
</evidence>
<gene>
    <name evidence="10" type="ORF">LAKADJCE_00363</name>
</gene>
<keyword evidence="6" id="KW-0238">DNA-binding</keyword>
<dbReference type="GO" id="GO:0032259">
    <property type="term" value="P:methylation"/>
    <property type="evidence" value="ECO:0007669"/>
    <property type="project" value="UniProtKB-KW"/>
</dbReference>
<protein>
    <recommendedName>
        <fullName evidence="8">Type II methyltransferase</fullName>
        <ecNumber evidence="8">2.1.1.113</ecNumber>
    </recommendedName>
    <alternativeName>
        <fullName evidence="8">N-4 cytosine-specific methyltransferase</fullName>
    </alternativeName>
</protein>
<keyword evidence="3" id="KW-0808">Transferase</keyword>
<comment type="similarity">
    <text evidence="1">Belongs to the N(4)/N(6)-methyltransferase family. N(4) subfamily.</text>
</comment>
<dbReference type="InterPro" id="IPR002941">
    <property type="entry name" value="DNA_methylase_N4/N6"/>
</dbReference>
<dbReference type="EMBL" id="CAJHIR010000016">
    <property type="protein sequence ID" value="CAD6492732.1"/>
    <property type="molecule type" value="Genomic_DNA"/>
</dbReference>
<proteinExistence type="inferred from homology"/>
<keyword evidence="2 8" id="KW-0489">Methyltransferase</keyword>
<dbReference type="InterPro" id="IPR017985">
    <property type="entry name" value="MeTrfase_CN4_CS"/>
</dbReference>
<dbReference type="GO" id="GO:0003677">
    <property type="term" value="F:DNA binding"/>
    <property type="evidence" value="ECO:0007669"/>
    <property type="project" value="UniProtKB-KW"/>
</dbReference>
<dbReference type="GO" id="GO:0009307">
    <property type="term" value="P:DNA restriction-modification system"/>
    <property type="evidence" value="ECO:0007669"/>
    <property type="project" value="UniProtKB-KW"/>
</dbReference>
<accession>A0A811TAR5</accession>
<dbReference type="EC" id="2.1.1.113" evidence="8"/>
<evidence type="ECO:0000256" key="3">
    <source>
        <dbReference type="ARBA" id="ARBA00022679"/>
    </source>
</evidence>
<feature type="domain" description="DNA methylase N-4/N-6" evidence="9">
    <location>
        <begin position="27"/>
        <end position="256"/>
    </location>
</feature>
<dbReference type="Gene3D" id="3.40.50.150">
    <property type="entry name" value="Vaccinia Virus protein VP39"/>
    <property type="match status" value="1"/>
</dbReference>
<comment type="catalytic activity">
    <reaction evidence="7 8">
        <text>a 2'-deoxycytidine in DNA + S-adenosyl-L-methionine = an N(4)-methyl-2'-deoxycytidine in DNA + S-adenosyl-L-homocysteine + H(+)</text>
        <dbReference type="Rhea" id="RHEA:16857"/>
        <dbReference type="Rhea" id="RHEA-COMP:11369"/>
        <dbReference type="Rhea" id="RHEA-COMP:13674"/>
        <dbReference type="ChEBI" id="CHEBI:15378"/>
        <dbReference type="ChEBI" id="CHEBI:57856"/>
        <dbReference type="ChEBI" id="CHEBI:59789"/>
        <dbReference type="ChEBI" id="CHEBI:85452"/>
        <dbReference type="ChEBI" id="CHEBI:137933"/>
        <dbReference type="EC" id="2.1.1.113"/>
    </reaction>
</comment>
<dbReference type="InterPro" id="IPR029063">
    <property type="entry name" value="SAM-dependent_MTases_sf"/>
</dbReference>
<dbReference type="Pfam" id="PF01555">
    <property type="entry name" value="N6_N4_Mtase"/>
    <property type="match status" value="1"/>
</dbReference>
<evidence type="ECO:0000256" key="2">
    <source>
        <dbReference type="ARBA" id="ARBA00022603"/>
    </source>
</evidence>
<evidence type="ECO:0000256" key="7">
    <source>
        <dbReference type="ARBA" id="ARBA00049120"/>
    </source>
</evidence>
<dbReference type="Proteomes" id="UP000612009">
    <property type="component" value="Unassembled WGS sequence"/>
</dbReference>
<sequence length="435" mass="51798">MKVKEDIFRLHRIDARKINEVINDKIVDVTITSPPYYNMKDYGYKDQIGFGQKYETYLDNLKKVFLNIYNITKDTGSLWVIIDTFRDKEKIVPLPFDFSKKIEEVGWKLQDIIIWNKDKTVPWSRKGQTKNKFEYILLFSKSKKFKYHSDRVRIYNTKFLKKWWIRYPERYNPKGKALDEVWNYGIPIQGSWGNGYVKHFCPLPTDMIGNMIQLTSDEEDVILDPFAGTGSVLVQAAYMNRKYMGFELNREYINMFHNYFEKTFVKGSKNYELLKKGKYDQESFEKTILNLRALKYAKVIRNKLNKDLKSILQLIHVKISKDLPKEKHKLIKVNYDILINIAKTSLDDKSYIVALKKEIDYLISHPPLSKFGIEPNIVFHSDEKKILKNLRDKEIYLYTNNVMHKYEEKYNPDKKIEKFTVISPIKVNLNEEDFE</sequence>
<dbReference type="AlphaFoldDB" id="A0A811TAR5"/>
<dbReference type="GO" id="GO:0008170">
    <property type="term" value="F:N-methyltransferase activity"/>
    <property type="evidence" value="ECO:0007669"/>
    <property type="project" value="InterPro"/>
</dbReference>
<evidence type="ECO:0000313" key="11">
    <source>
        <dbReference type="Proteomes" id="UP000612009"/>
    </source>
</evidence>
<dbReference type="GO" id="GO:0009007">
    <property type="term" value="F:site-specific DNA-methyltransferase (adenine-specific) activity"/>
    <property type="evidence" value="ECO:0007669"/>
    <property type="project" value="TreeGrafter"/>
</dbReference>
<dbReference type="PANTHER" id="PTHR13370">
    <property type="entry name" value="RNA METHYLASE-RELATED"/>
    <property type="match status" value="1"/>
</dbReference>
<dbReference type="PANTHER" id="PTHR13370:SF3">
    <property type="entry name" value="TRNA (GUANINE(10)-N2)-METHYLTRANSFERASE HOMOLOG"/>
    <property type="match status" value="1"/>
</dbReference>
<dbReference type="GO" id="GO:0005737">
    <property type="term" value="C:cytoplasm"/>
    <property type="evidence" value="ECO:0007669"/>
    <property type="project" value="TreeGrafter"/>
</dbReference>
<dbReference type="PROSITE" id="PS00093">
    <property type="entry name" value="N4_MTASE"/>
    <property type="match status" value="1"/>
</dbReference>
<evidence type="ECO:0000256" key="4">
    <source>
        <dbReference type="ARBA" id="ARBA00022691"/>
    </source>
</evidence>